<evidence type="ECO:0000313" key="1">
    <source>
        <dbReference type="EMBL" id="KAK9947673.1"/>
    </source>
</evidence>
<reference evidence="1 2" key="1">
    <citation type="journal article" date="2023" name="G3 (Bethesda)">
        <title>A chromosome-length genome assembly and annotation of blackberry (Rubus argutus, cv. 'Hillquist').</title>
        <authorList>
            <person name="Bruna T."/>
            <person name="Aryal R."/>
            <person name="Dudchenko O."/>
            <person name="Sargent D.J."/>
            <person name="Mead D."/>
            <person name="Buti M."/>
            <person name="Cavallini A."/>
            <person name="Hytonen T."/>
            <person name="Andres J."/>
            <person name="Pham M."/>
            <person name="Weisz D."/>
            <person name="Mascagni F."/>
            <person name="Usai G."/>
            <person name="Natali L."/>
            <person name="Bassil N."/>
            <person name="Fernandez G.E."/>
            <person name="Lomsadze A."/>
            <person name="Armour M."/>
            <person name="Olukolu B."/>
            <person name="Poorten T."/>
            <person name="Britton C."/>
            <person name="Davik J."/>
            <person name="Ashrafi H."/>
            <person name="Aiden E.L."/>
            <person name="Borodovsky M."/>
            <person name="Worthington M."/>
        </authorList>
    </citation>
    <scope>NUCLEOTIDE SEQUENCE [LARGE SCALE GENOMIC DNA]</scope>
    <source>
        <strain evidence="1">PI 553951</strain>
    </source>
</reference>
<gene>
    <name evidence="1" type="ORF">M0R45_003286</name>
</gene>
<evidence type="ECO:0000313" key="2">
    <source>
        <dbReference type="Proteomes" id="UP001457282"/>
    </source>
</evidence>
<dbReference type="AlphaFoldDB" id="A0AAW1YFY7"/>
<organism evidence="1 2">
    <name type="scientific">Rubus argutus</name>
    <name type="common">Southern blackberry</name>
    <dbReference type="NCBI Taxonomy" id="59490"/>
    <lineage>
        <taxon>Eukaryota</taxon>
        <taxon>Viridiplantae</taxon>
        <taxon>Streptophyta</taxon>
        <taxon>Embryophyta</taxon>
        <taxon>Tracheophyta</taxon>
        <taxon>Spermatophyta</taxon>
        <taxon>Magnoliopsida</taxon>
        <taxon>eudicotyledons</taxon>
        <taxon>Gunneridae</taxon>
        <taxon>Pentapetalae</taxon>
        <taxon>rosids</taxon>
        <taxon>fabids</taxon>
        <taxon>Rosales</taxon>
        <taxon>Rosaceae</taxon>
        <taxon>Rosoideae</taxon>
        <taxon>Rosoideae incertae sedis</taxon>
        <taxon>Rubus</taxon>
    </lineage>
</organism>
<proteinExistence type="predicted"/>
<keyword evidence="2" id="KW-1185">Reference proteome</keyword>
<comment type="caution">
    <text evidence="1">The sequence shown here is derived from an EMBL/GenBank/DDBJ whole genome shotgun (WGS) entry which is preliminary data.</text>
</comment>
<protein>
    <submittedName>
        <fullName evidence="1">Uncharacterized protein</fullName>
    </submittedName>
</protein>
<accession>A0AAW1YFY7</accession>
<sequence length="122" mass="14341">MANRSLLLQLRLDYMDTCWRVNALEKVHTKLKQGALTTEERNTIYGKLHGMFTENEVYKTLLDGVAPKEEEDIIWNLYSGAVLEKKNRRMELRELYSPRCHKCGGVVNLKRVSDLWWRGRSL</sequence>
<dbReference type="EMBL" id="JBEDUW010000001">
    <property type="protein sequence ID" value="KAK9947673.1"/>
    <property type="molecule type" value="Genomic_DNA"/>
</dbReference>
<dbReference type="Proteomes" id="UP001457282">
    <property type="component" value="Unassembled WGS sequence"/>
</dbReference>
<name>A0AAW1YFY7_RUBAR</name>